<organism evidence="1 2">
    <name type="scientific">Naganishia cerealis</name>
    <dbReference type="NCBI Taxonomy" id="610337"/>
    <lineage>
        <taxon>Eukaryota</taxon>
        <taxon>Fungi</taxon>
        <taxon>Dikarya</taxon>
        <taxon>Basidiomycota</taxon>
        <taxon>Agaricomycotina</taxon>
        <taxon>Tremellomycetes</taxon>
        <taxon>Filobasidiales</taxon>
        <taxon>Filobasidiaceae</taxon>
        <taxon>Naganishia</taxon>
    </lineage>
</organism>
<dbReference type="Proteomes" id="UP001241377">
    <property type="component" value="Unassembled WGS sequence"/>
</dbReference>
<protein>
    <submittedName>
        <fullName evidence="1">Uncharacterized protein</fullName>
    </submittedName>
</protein>
<reference evidence="1" key="1">
    <citation type="submission" date="2023-04" db="EMBL/GenBank/DDBJ databases">
        <title>Draft Genome sequencing of Naganishia species isolated from polar environments using Oxford Nanopore Technology.</title>
        <authorList>
            <person name="Leo P."/>
            <person name="Venkateswaran K."/>
        </authorList>
    </citation>
    <scope>NUCLEOTIDE SEQUENCE</scope>
    <source>
        <strain evidence="1">MNA-CCFEE 5261</strain>
    </source>
</reference>
<accession>A0ACC2WKI7</accession>
<sequence length="337" mass="38748">MSEMEQDEKRAYDALLELVDEAKRHLDNLKTDPDPKRPDIPPGIPQSILPVLRRIIQEAQVFKGLLRAPIKTKAARDKHIEEGKKRRREDPAEVQSGVARSQERQNMKDKLDELGTHLWNRTLLMNRVAKLAKEAATQVDNDYSRTQTRRDALAEWDKLFAYSRYAAYALIQVAGDDRKGIVRFIMRGLELATKTALALFASKEQEKSREVLTSAAELEDVLANKLQKGLDGLSDDRLLRQDCNRHIIDYYLARCSLQYYHIETPFRRKPVVAVYRYFLSAALKDAEDARRKLASRIFLALVLFLQKQQATFFTGPELQRALDGMFKNTVKMAKAND</sequence>
<evidence type="ECO:0000313" key="2">
    <source>
        <dbReference type="Proteomes" id="UP001241377"/>
    </source>
</evidence>
<gene>
    <name evidence="1" type="ORF">QFC19_001260</name>
</gene>
<dbReference type="EMBL" id="JASBWR010000009">
    <property type="protein sequence ID" value="KAJ9111062.1"/>
    <property type="molecule type" value="Genomic_DNA"/>
</dbReference>
<evidence type="ECO:0000313" key="1">
    <source>
        <dbReference type="EMBL" id="KAJ9111062.1"/>
    </source>
</evidence>
<name>A0ACC2WKI7_9TREE</name>
<keyword evidence="2" id="KW-1185">Reference proteome</keyword>
<comment type="caution">
    <text evidence="1">The sequence shown here is derived from an EMBL/GenBank/DDBJ whole genome shotgun (WGS) entry which is preliminary data.</text>
</comment>
<proteinExistence type="predicted"/>